<keyword evidence="2" id="KW-1185">Reference proteome</keyword>
<gene>
    <name evidence="1" type="ORF">WR25_21004</name>
</gene>
<dbReference type="AlphaFoldDB" id="A0A2A2KG37"/>
<dbReference type="EMBL" id="LIAE01008681">
    <property type="protein sequence ID" value="PAV72887.1"/>
    <property type="molecule type" value="Genomic_DNA"/>
</dbReference>
<evidence type="ECO:0000313" key="2">
    <source>
        <dbReference type="Proteomes" id="UP000218231"/>
    </source>
</evidence>
<evidence type="ECO:0000313" key="1">
    <source>
        <dbReference type="EMBL" id="PAV72887.1"/>
    </source>
</evidence>
<protein>
    <submittedName>
        <fullName evidence="1">Uncharacterized protein</fullName>
    </submittedName>
</protein>
<reference evidence="1 2" key="1">
    <citation type="journal article" date="2017" name="Curr. Biol.">
        <title>Genome architecture and evolution of a unichromosomal asexual nematode.</title>
        <authorList>
            <person name="Fradin H."/>
            <person name="Zegar C."/>
            <person name="Gutwein M."/>
            <person name="Lucas J."/>
            <person name="Kovtun M."/>
            <person name="Corcoran D."/>
            <person name="Baugh L.R."/>
            <person name="Kiontke K."/>
            <person name="Gunsalus K."/>
            <person name="Fitch D.H."/>
            <person name="Piano F."/>
        </authorList>
    </citation>
    <scope>NUCLEOTIDE SEQUENCE [LARGE SCALE GENOMIC DNA]</scope>
    <source>
        <strain evidence="1">PF1309</strain>
    </source>
</reference>
<sequence length="227" mass="24790">MALGGQMRDDVGLEFGDRGADGVGVADVAPDEAIAVRRCDALDRRQRTGIGQLVEVQDFVTRIFDQVADERRADEAGPAGDEDAHCVWVLRQAARAGGRHRGRGCRSPQGQAAPCPSDAAVILRRIGVRTFISDFAIGFQRQEAVREPNWDEELVAIVSAELGTNPLTVGRRAFAHIDRDVKDASANAADQLGLSARRCLEMQAAQRVRGRRQRMIVLHECVGDPKR</sequence>
<name>A0A2A2KG37_9BILA</name>
<organism evidence="1 2">
    <name type="scientific">Diploscapter pachys</name>
    <dbReference type="NCBI Taxonomy" id="2018661"/>
    <lineage>
        <taxon>Eukaryota</taxon>
        <taxon>Metazoa</taxon>
        <taxon>Ecdysozoa</taxon>
        <taxon>Nematoda</taxon>
        <taxon>Chromadorea</taxon>
        <taxon>Rhabditida</taxon>
        <taxon>Rhabditina</taxon>
        <taxon>Rhabditomorpha</taxon>
        <taxon>Rhabditoidea</taxon>
        <taxon>Rhabditidae</taxon>
        <taxon>Diploscapter</taxon>
    </lineage>
</organism>
<proteinExistence type="predicted"/>
<accession>A0A2A2KG37</accession>
<dbReference type="Proteomes" id="UP000218231">
    <property type="component" value="Unassembled WGS sequence"/>
</dbReference>
<comment type="caution">
    <text evidence="1">The sequence shown here is derived from an EMBL/GenBank/DDBJ whole genome shotgun (WGS) entry which is preliminary data.</text>
</comment>